<gene>
    <name evidence="2" type="ORF">O4213_13730</name>
</gene>
<comment type="caution">
    <text evidence="2">The sequence shown here is derived from an EMBL/GenBank/DDBJ whole genome shotgun (WGS) entry which is preliminary data.</text>
</comment>
<dbReference type="CDD" id="cd00531">
    <property type="entry name" value="NTF2_like"/>
    <property type="match status" value="1"/>
</dbReference>
<evidence type="ECO:0000313" key="3">
    <source>
        <dbReference type="Proteomes" id="UP001067235"/>
    </source>
</evidence>
<dbReference type="InterPro" id="IPR032710">
    <property type="entry name" value="NTF2-like_dom_sf"/>
</dbReference>
<dbReference type="SUPFAM" id="SSF54427">
    <property type="entry name" value="NTF2-like"/>
    <property type="match status" value="1"/>
</dbReference>
<evidence type="ECO:0000259" key="1">
    <source>
        <dbReference type="Pfam" id="PF13577"/>
    </source>
</evidence>
<evidence type="ECO:0000313" key="2">
    <source>
        <dbReference type="EMBL" id="MCZ4551046.1"/>
    </source>
</evidence>
<dbReference type="InterPro" id="IPR037401">
    <property type="entry name" value="SnoaL-like"/>
</dbReference>
<name>A0ABT4MVM7_GORRU</name>
<dbReference type="RefSeq" id="WP_301571767.1">
    <property type="nucleotide sequence ID" value="NZ_JAPWIE010000004.1"/>
</dbReference>
<dbReference type="Pfam" id="PF13577">
    <property type="entry name" value="SnoaL_4"/>
    <property type="match status" value="1"/>
</dbReference>
<accession>A0ABT4MVM7</accession>
<dbReference type="Gene3D" id="3.10.450.50">
    <property type="match status" value="1"/>
</dbReference>
<proteinExistence type="predicted"/>
<keyword evidence="3" id="KW-1185">Reference proteome</keyword>
<sequence length="177" mass="19806">MGPDAELRRVLDEAAIGRVIAQNFRAADRCDLEMLKASYWPDASYWHIFSSGNAWDSMEKLVVMLSETTESGTHNLGSMVIEINEDVAACESNSTNFLRVKSPDGPVSVMITARILDRFERRNGEWRIATRRILPAWQMNAAAMMGEEAVELHFSGGRQGLEDPSYAFLAELGQHAR</sequence>
<dbReference type="Proteomes" id="UP001067235">
    <property type="component" value="Unassembled WGS sequence"/>
</dbReference>
<organism evidence="2 3">
    <name type="scientific">Gordonia rubripertincta</name>
    <name type="common">Rhodococcus corallinus</name>
    <dbReference type="NCBI Taxonomy" id="36822"/>
    <lineage>
        <taxon>Bacteria</taxon>
        <taxon>Bacillati</taxon>
        <taxon>Actinomycetota</taxon>
        <taxon>Actinomycetes</taxon>
        <taxon>Mycobacteriales</taxon>
        <taxon>Gordoniaceae</taxon>
        <taxon>Gordonia</taxon>
    </lineage>
</organism>
<protein>
    <submittedName>
        <fullName evidence="2">Nuclear transport factor 2 family protein</fullName>
    </submittedName>
</protein>
<dbReference type="EMBL" id="JAPWIE010000004">
    <property type="protein sequence ID" value="MCZ4551046.1"/>
    <property type="molecule type" value="Genomic_DNA"/>
</dbReference>
<reference evidence="2" key="1">
    <citation type="submission" date="2022-12" db="EMBL/GenBank/DDBJ databases">
        <authorList>
            <person name="Krivoruchko A.V."/>
            <person name="Elkin A."/>
        </authorList>
    </citation>
    <scope>NUCLEOTIDE SEQUENCE</scope>
    <source>
        <strain evidence="2">IEGM 1388</strain>
    </source>
</reference>
<feature type="domain" description="SnoaL-like" evidence="1">
    <location>
        <begin position="8"/>
        <end position="132"/>
    </location>
</feature>